<name>A0A1M7USF9_9ACTN</name>
<dbReference type="Proteomes" id="UP000184428">
    <property type="component" value="Unassembled WGS sequence"/>
</dbReference>
<evidence type="ECO:0000313" key="2">
    <source>
        <dbReference type="EMBL" id="SHN85963.1"/>
    </source>
</evidence>
<accession>A0A1M7USF9</accession>
<dbReference type="SUPFAM" id="SSF51621">
    <property type="entry name" value="Phosphoenolpyruvate/pyruvate domain"/>
    <property type="match status" value="1"/>
</dbReference>
<protein>
    <submittedName>
        <fullName evidence="2">Uncharacterized protein</fullName>
    </submittedName>
</protein>
<evidence type="ECO:0000313" key="3">
    <source>
        <dbReference type="Proteomes" id="UP000184428"/>
    </source>
</evidence>
<dbReference type="GO" id="GO:0003824">
    <property type="term" value="F:catalytic activity"/>
    <property type="evidence" value="ECO:0007669"/>
    <property type="project" value="InterPro"/>
</dbReference>
<organism evidence="2 3">
    <name type="scientific">Geodermatophilus obscurus</name>
    <dbReference type="NCBI Taxonomy" id="1861"/>
    <lineage>
        <taxon>Bacteria</taxon>
        <taxon>Bacillati</taxon>
        <taxon>Actinomycetota</taxon>
        <taxon>Actinomycetes</taxon>
        <taxon>Geodermatophilales</taxon>
        <taxon>Geodermatophilaceae</taxon>
        <taxon>Geodermatophilus</taxon>
    </lineage>
</organism>
<dbReference type="InterPro" id="IPR015813">
    <property type="entry name" value="Pyrv/PenolPyrv_kinase-like_dom"/>
</dbReference>
<reference evidence="2 3" key="1">
    <citation type="submission" date="2016-12" db="EMBL/GenBank/DDBJ databases">
        <authorList>
            <person name="Song W.-J."/>
            <person name="Kurnit D.M."/>
        </authorList>
    </citation>
    <scope>NUCLEOTIDE SEQUENCE [LARGE SCALE GENOMIC DNA]</scope>
    <source>
        <strain evidence="2 3">DSM 43162</strain>
    </source>
</reference>
<gene>
    <name evidence="2" type="ORF">SAMN05660350_03847</name>
</gene>
<dbReference type="Gene3D" id="3.20.20.60">
    <property type="entry name" value="Phosphoenolpyruvate-binding domains"/>
    <property type="match status" value="1"/>
</dbReference>
<sequence length="83" mass="9059">MTRTPAAVTTPAEVGRHSDRSPSRLLGTVSRRARIVSTVGPATHPYECNWSLVEAGMDMARLDCARLRGRRLMHGATGEGSRR</sequence>
<dbReference type="InterPro" id="IPR040442">
    <property type="entry name" value="Pyrv_kinase-like_dom_sf"/>
</dbReference>
<feature type="region of interest" description="Disordered" evidence="1">
    <location>
        <begin position="1"/>
        <end position="24"/>
    </location>
</feature>
<dbReference type="AlphaFoldDB" id="A0A1M7USF9"/>
<evidence type="ECO:0000256" key="1">
    <source>
        <dbReference type="SAM" id="MobiDB-lite"/>
    </source>
</evidence>
<dbReference type="EMBL" id="FRDM01000028">
    <property type="protein sequence ID" value="SHN85963.1"/>
    <property type="molecule type" value="Genomic_DNA"/>
</dbReference>
<proteinExistence type="predicted"/>